<protein>
    <submittedName>
        <fullName evidence="1">Uncharacterized protein</fullName>
    </submittedName>
</protein>
<keyword evidence="2" id="KW-1185">Reference proteome</keyword>
<accession>A0A8E2ARW6</accession>
<proteinExistence type="predicted"/>
<evidence type="ECO:0000313" key="2">
    <source>
        <dbReference type="Proteomes" id="UP000250043"/>
    </source>
</evidence>
<name>A0A8E2ARW6_9APHY</name>
<dbReference type="Proteomes" id="UP000250043">
    <property type="component" value="Unassembled WGS sequence"/>
</dbReference>
<dbReference type="EMBL" id="KV722418">
    <property type="protein sequence ID" value="OCH89838.1"/>
    <property type="molecule type" value="Genomic_DNA"/>
</dbReference>
<reference evidence="1 2" key="1">
    <citation type="submission" date="2016-07" db="EMBL/GenBank/DDBJ databases">
        <title>Draft genome of the white-rot fungus Obba rivulosa 3A-2.</title>
        <authorList>
            <consortium name="DOE Joint Genome Institute"/>
            <person name="Miettinen O."/>
            <person name="Riley R."/>
            <person name="Acob R."/>
            <person name="Barry K."/>
            <person name="Cullen D."/>
            <person name="De Vries R."/>
            <person name="Hainaut M."/>
            <person name="Hatakka A."/>
            <person name="Henrissat B."/>
            <person name="Hilden K."/>
            <person name="Kuo R."/>
            <person name="Labutti K."/>
            <person name="Lipzen A."/>
            <person name="Makela M.R."/>
            <person name="Sandor L."/>
            <person name="Spatafora J.W."/>
            <person name="Grigoriev I.V."/>
            <person name="Hibbett D.S."/>
        </authorList>
    </citation>
    <scope>NUCLEOTIDE SEQUENCE [LARGE SCALE GENOMIC DNA]</scope>
    <source>
        <strain evidence="1 2">3A-2</strain>
    </source>
</reference>
<sequence>MQMKWLNSGIISAAEIVYYILFRDLIVLQIQEGLAAGVKLAQTDRIGRLIKRYMKALRDEFELEETSLDAEAASAEIREWQEATSDLNKGQEPSVTKKDMTKWQEIGQRFGDTRVGLYLHGDSRRCVERDAETAPEHY</sequence>
<gene>
    <name evidence="1" type="ORF">OBBRIDRAFT_804431</name>
</gene>
<dbReference type="AlphaFoldDB" id="A0A8E2ARW6"/>
<evidence type="ECO:0000313" key="1">
    <source>
        <dbReference type="EMBL" id="OCH89838.1"/>
    </source>
</evidence>
<organism evidence="1 2">
    <name type="scientific">Obba rivulosa</name>
    <dbReference type="NCBI Taxonomy" id="1052685"/>
    <lineage>
        <taxon>Eukaryota</taxon>
        <taxon>Fungi</taxon>
        <taxon>Dikarya</taxon>
        <taxon>Basidiomycota</taxon>
        <taxon>Agaricomycotina</taxon>
        <taxon>Agaricomycetes</taxon>
        <taxon>Polyporales</taxon>
        <taxon>Gelatoporiaceae</taxon>
        <taxon>Obba</taxon>
    </lineage>
</organism>